<dbReference type="GO" id="GO:0046872">
    <property type="term" value="F:metal ion binding"/>
    <property type="evidence" value="ECO:0007669"/>
    <property type="project" value="UniProtKB-KW"/>
</dbReference>
<keyword evidence="1" id="KW-0464">Manganese</keyword>
<evidence type="ECO:0000256" key="1">
    <source>
        <dbReference type="PIRSR" id="PIRSR005962-1"/>
    </source>
</evidence>
<dbReference type="SUPFAM" id="SSF53187">
    <property type="entry name" value="Zn-dependent exopeptidases"/>
    <property type="match status" value="1"/>
</dbReference>
<feature type="binding site" evidence="1">
    <location>
        <position position="165"/>
    </location>
    <ligand>
        <name>Mn(2+)</name>
        <dbReference type="ChEBI" id="CHEBI:29035"/>
        <label>2</label>
    </ligand>
</feature>
<feature type="domain" description="Peptidase M20 dimerisation" evidence="2">
    <location>
        <begin position="188"/>
        <end position="282"/>
    </location>
</feature>
<dbReference type="PIRSF" id="PIRSF005962">
    <property type="entry name" value="Pept_M20D_amidohydro"/>
    <property type="match status" value="1"/>
</dbReference>
<comment type="cofactor">
    <cofactor evidence="1">
        <name>Mn(2+)</name>
        <dbReference type="ChEBI" id="CHEBI:29035"/>
    </cofactor>
    <text evidence="1">The Mn(2+) ion enhances activity.</text>
</comment>
<dbReference type="InterPro" id="IPR017439">
    <property type="entry name" value="Amidohydrolase"/>
</dbReference>
<keyword evidence="1" id="KW-0479">Metal-binding</keyword>
<feature type="binding site" evidence="1">
    <location>
        <position position="363"/>
    </location>
    <ligand>
        <name>Mn(2+)</name>
        <dbReference type="ChEBI" id="CHEBI:29035"/>
        <label>2</label>
    </ligand>
</feature>
<dbReference type="GO" id="GO:0016787">
    <property type="term" value="F:hydrolase activity"/>
    <property type="evidence" value="ECO:0007669"/>
    <property type="project" value="InterPro"/>
</dbReference>
<dbReference type="InterPro" id="IPR002933">
    <property type="entry name" value="Peptidase_M20"/>
</dbReference>
<evidence type="ECO:0000313" key="3">
    <source>
        <dbReference type="EMBL" id="NHN56547.1"/>
    </source>
</evidence>
<dbReference type="Gene3D" id="3.30.70.360">
    <property type="match status" value="1"/>
</dbReference>
<evidence type="ECO:0000259" key="2">
    <source>
        <dbReference type="Pfam" id="PF07687"/>
    </source>
</evidence>
<feature type="binding site" evidence="1">
    <location>
        <position position="140"/>
    </location>
    <ligand>
        <name>Mn(2+)</name>
        <dbReference type="ChEBI" id="CHEBI:29035"/>
        <label>2</label>
    </ligand>
</feature>
<sequence length="393" mass="41829">MRAVAKQVRSLTPDLVQLRRRIHRHPEVAFTEYVTTDLICETLAAAGIRFRRFEGTGLVAEVGAEQPSYRTGLRADIDALPIPERSGLDFASEVPNVTHACGHDVHTTAVLGALLALHEHQDALALQDLAVRAVFQPAEEVVPGGAHQAIEEHALDGVDRIFAVHCDPSIDVGTVGLASGPITAACDSVHVMLSGRGGHTSRPHLSQDITFALGKVLVDLPAVLSRRLDPRSGAALVWGEVHSGNAVNVIPVAGEAHGTLRVLDAEVWKTLDGLVEKTVHELVAPYRVRAEVRHVRGVPPVVNDAAAIEAFRFATRATVGRSSVVPTKQSLGGEDFSWMLRDCPGAMARLGTRTPGGSTYELHQGDLVVDERAIGIGARILAGAALRQPATIG</sequence>
<dbReference type="SUPFAM" id="SSF55031">
    <property type="entry name" value="Bacterial exopeptidase dimerisation domain"/>
    <property type="match status" value="1"/>
</dbReference>
<dbReference type="Gene3D" id="3.40.630.10">
    <property type="entry name" value="Zn peptidases"/>
    <property type="match status" value="1"/>
</dbReference>
<comment type="caution">
    <text evidence="3">The sequence shown here is derived from an EMBL/GenBank/DDBJ whole genome shotgun (WGS) entry which is preliminary data.</text>
</comment>
<keyword evidence="4" id="KW-1185">Reference proteome</keyword>
<reference evidence="3" key="1">
    <citation type="submission" date="2020-03" db="EMBL/GenBank/DDBJ databases">
        <title>Draft sequencing of Calidifontibacter sp. DB0510.</title>
        <authorList>
            <person name="Kim D.-U."/>
        </authorList>
    </citation>
    <scope>NUCLEOTIDE SEQUENCE</scope>
    <source>
        <strain evidence="3">DB0510</strain>
    </source>
</reference>
<protein>
    <submittedName>
        <fullName evidence="3">Amidohydrolase</fullName>
    </submittedName>
</protein>
<feature type="binding site" evidence="1">
    <location>
        <position position="101"/>
    </location>
    <ligand>
        <name>Mn(2+)</name>
        <dbReference type="ChEBI" id="CHEBI:29035"/>
        <label>2</label>
    </ligand>
</feature>
<dbReference type="Proteomes" id="UP000744769">
    <property type="component" value="Unassembled WGS sequence"/>
</dbReference>
<dbReference type="InterPro" id="IPR036264">
    <property type="entry name" value="Bact_exopeptidase_dim_dom"/>
</dbReference>
<dbReference type="Pfam" id="PF07687">
    <property type="entry name" value="M20_dimer"/>
    <property type="match status" value="1"/>
</dbReference>
<dbReference type="PANTHER" id="PTHR11014">
    <property type="entry name" value="PEPTIDASE M20 FAMILY MEMBER"/>
    <property type="match status" value="1"/>
</dbReference>
<dbReference type="AlphaFoldDB" id="A0A967B6M8"/>
<dbReference type="InterPro" id="IPR011650">
    <property type="entry name" value="Peptidase_M20_dimer"/>
</dbReference>
<gene>
    <name evidence="3" type="ORF">G9U51_12230</name>
</gene>
<dbReference type="PANTHER" id="PTHR11014:SF63">
    <property type="entry name" value="METALLOPEPTIDASE, PUTATIVE (AFU_ORTHOLOGUE AFUA_6G09600)-RELATED"/>
    <property type="match status" value="1"/>
</dbReference>
<accession>A0A967B6M8</accession>
<evidence type="ECO:0000313" key="4">
    <source>
        <dbReference type="Proteomes" id="UP000744769"/>
    </source>
</evidence>
<dbReference type="Pfam" id="PF01546">
    <property type="entry name" value="Peptidase_M20"/>
    <property type="match status" value="1"/>
</dbReference>
<name>A0A967B6M8_9MICO</name>
<dbReference type="NCBIfam" id="TIGR01891">
    <property type="entry name" value="amidohydrolases"/>
    <property type="match status" value="1"/>
</dbReference>
<dbReference type="EMBL" id="JAAOIV010000009">
    <property type="protein sequence ID" value="NHN56547.1"/>
    <property type="molecule type" value="Genomic_DNA"/>
</dbReference>
<feature type="binding site" evidence="1">
    <location>
        <position position="103"/>
    </location>
    <ligand>
        <name>Mn(2+)</name>
        <dbReference type="ChEBI" id="CHEBI:29035"/>
        <label>2</label>
    </ligand>
</feature>
<organism evidence="3 4">
    <name type="scientific">Metallococcus carri</name>
    <dbReference type="NCBI Taxonomy" id="1656884"/>
    <lineage>
        <taxon>Bacteria</taxon>
        <taxon>Bacillati</taxon>
        <taxon>Actinomycetota</taxon>
        <taxon>Actinomycetes</taxon>
        <taxon>Micrococcales</taxon>
        <taxon>Dermacoccaceae</taxon>
        <taxon>Metallococcus</taxon>
    </lineage>
</organism>
<proteinExistence type="predicted"/>